<dbReference type="AlphaFoldDB" id="A0A9P4HGC0"/>
<dbReference type="Proteomes" id="UP000799777">
    <property type="component" value="Unassembled WGS sequence"/>
</dbReference>
<evidence type="ECO:0000313" key="2">
    <source>
        <dbReference type="Proteomes" id="UP000799777"/>
    </source>
</evidence>
<comment type="caution">
    <text evidence="1">The sequence shown here is derived from an EMBL/GenBank/DDBJ whole genome shotgun (WGS) entry which is preliminary data.</text>
</comment>
<name>A0A9P4HGC0_9PLEO</name>
<gene>
    <name evidence="1" type="ORF">EK21DRAFT_109199</name>
</gene>
<proteinExistence type="predicted"/>
<organism evidence="1 2">
    <name type="scientific">Setomelanomma holmii</name>
    <dbReference type="NCBI Taxonomy" id="210430"/>
    <lineage>
        <taxon>Eukaryota</taxon>
        <taxon>Fungi</taxon>
        <taxon>Dikarya</taxon>
        <taxon>Ascomycota</taxon>
        <taxon>Pezizomycotina</taxon>
        <taxon>Dothideomycetes</taxon>
        <taxon>Pleosporomycetidae</taxon>
        <taxon>Pleosporales</taxon>
        <taxon>Pleosporineae</taxon>
        <taxon>Phaeosphaeriaceae</taxon>
        <taxon>Setomelanomma</taxon>
    </lineage>
</organism>
<protein>
    <submittedName>
        <fullName evidence="1">Uncharacterized protein</fullName>
    </submittedName>
</protein>
<keyword evidence="2" id="KW-1185">Reference proteome</keyword>
<sequence>MALSYPGCDIPQVCSSPEDPDRRSFLSLLPEVRNRIYDLLLKKPDDVTLIHRFAKEPDEQCKDKAQDRRLADKTCWTFDALGARSLALDLANYQLSDFRWLYASDNPPGYVVSLSTQAAIILANIRISTSGFFRQMLSTPNATRVSFERVDVNTRHPMEDPSRTKLSAMIERCFLFLTDIYYHSPARAKTDSIVKVYINGYGCPTHATIQESSKLPIVTIHNSRMALGEPRIRNMTGGRAKKLSMDRICKLCRKDWTDDDRDREFADFLGHIYDKYKET</sequence>
<dbReference type="EMBL" id="ML978168">
    <property type="protein sequence ID" value="KAF2033065.1"/>
    <property type="molecule type" value="Genomic_DNA"/>
</dbReference>
<accession>A0A9P4HGC0</accession>
<reference evidence="1" key="1">
    <citation type="journal article" date="2020" name="Stud. Mycol.">
        <title>101 Dothideomycetes genomes: a test case for predicting lifestyles and emergence of pathogens.</title>
        <authorList>
            <person name="Haridas S."/>
            <person name="Albert R."/>
            <person name="Binder M."/>
            <person name="Bloem J."/>
            <person name="Labutti K."/>
            <person name="Salamov A."/>
            <person name="Andreopoulos B."/>
            <person name="Baker S."/>
            <person name="Barry K."/>
            <person name="Bills G."/>
            <person name="Bluhm B."/>
            <person name="Cannon C."/>
            <person name="Castanera R."/>
            <person name="Culley D."/>
            <person name="Daum C."/>
            <person name="Ezra D."/>
            <person name="Gonzalez J."/>
            <person name="Henrissat B."/>
            <person name="Kuo A."/>
            <person name="Liang C."/>
            <person name="Lipzen A."/>
            <person name="Lutzoni F."/>
            <person name="Magnuson J."/>
            <person name="Mondo S."/>
            <person name="Nolan M."/>
            <person name="Ohm R."/>
            <person name="Pangilinan J."/>
            <person name="Park H.-J."/>
            <person name="Ramirez L."/>
            <person name="Alfaro M."/>
            <person name="Sun H."/>
            <person name="Tritt A."/>
            <person name="Yoshinaga Y."/>
            <person name="Zwiers L.-H."/>
            <person name="Turgeon B."/>
            <person name="Goodwin S."/>
            <person name="Spatafora J."/>
            <person name="Crous P."/>
            <person name="Grigoriev I."/>
        </authorList>
    </citation>
    <scope>NUCLEOTIDE SEQUENCE</scope>
    <source>
        <strain evidence="1">CBS 110217</strain>
    </source>
</reference>
<evidence type="ECO:0000313" key="1">
    <source>
        <dbReference type="EMBL" id="KAF2033065.1"/>
    </source>
</evidence>